<dbReference type="Proteomes" id="UP000000437">
    <property type="component" value="Chromosome 2"/>
</dbReference>
<evidence type="ECO:0000313" key="1">
    <source>
        <dbReference type="Proteomes" id="UP000000437"/>
    </source>
</evidence>
<dbReference type="RefSeq" id="XP_073785569.1">
    <property type="nucleotide sequence ID" value="XM_073929468.1"/>
</dbReference>
<evidence type="ECO:0000313" key="2">
    <source>
        <dbReference type="RefSeq" id="XP_073785569.1"/>
    </source>
</evidence>
<proteinExistence type="predicted"/>
<reference evidence="2" key="1">
    <citation type="submission" date="2025-08" db="UniProtKB">
        <authorList>
            <consortium name="RefSeq"/>
        </authorList>
    </citation>
    <scope>IDENTIFICATION</scope>
    <source>
        <strain evidence="2">Tuebingen</strain>
        <tissue evidence="2">Fibroblasts and whole tissue</tissue>
    </source>
</reference>
<name>A0AC58HUA8_DANRE</name>
<organism evidence="1 2">
    <name type="scientific">Danio rerio</name>
    <name type="common">Zebrafish</name>
    <name type="synonym">Brachydanio rerio</name>
    <dbReference type="NCBI Taxonomy" id="7955"/>
    <lineage>
        <taxon>Eukaryota</taxon>
        <taxon>Metazoa</taxon>
        <taxon>Chordata</taxon>
        <taxon>Craniata</taxon>
        <taxon>Vertebrata</taxon>
        <taxon>Euteleostomi</taxon>
        <taxon>Actinopterygii</taxon>
        <taxon>Neopterygii</taxon>
        <taxon>Teleostei</taxon>
        <taxon>Ostariophysi</taxon>
        <taxon>Cypriniformes</taxon>
        <taxon>Danionidae</taxon>
        <taxon>Danioninae</taxon>
        <taxon>Danio</taxon>
    </lineage>
</organism>
<protein>
    <submittedName>
        <fullName evidence="2">NACHT, LRR and PYD domains-containing protein 1 homolog isoform X1</fullName>
    </submittedName>
</protein>
<gene>
    <name evidence="2" type="primary">LOC103910107</name>
</gene>
<sequence length="979" mass="111467">MDQDSERAQFVDAHWKTLVQRVIMVMAIADELQSDGMLEWEPYCKIKAAVTNQQKMRELYEVLQSGGDQVKSAFYSSLEKHEPYLLGDLGSIKLMGESLADCLNKYKMWIQKEYEYVTEYNSLPGENVLLSERFTQPLIIMRHRERREREEEMCSVGESFQQLLVSRNNADKDSSILDALFGADSKGISPNSVILQGNSGNGKSFTAQKIMLDWASGKLCKVEFDCLFHLKCKEVNHVSGEQSLTELLSYNSNLTSEQISRILQKSSEKVLILIDGFDELRFSFSDFSDHLKLKDLSEKAPREASLKVLLMGHILSKTSLLVTTRSTATNTLDSLLKHPKRFTEIMGFSEREVKEYFQKFFQDEELFIKAYEYVRSNETLITACSIPVICWIICTVLRERFSEGSDLTSGLETTTSIYVDFVCTLLEHHSQGLSQPVPTLLRSLGQLAERGMLDTQVLFEEKSVDEMVSASPFLCKFLFKRRIRKETMFSFMHLSFQEFFTALYYISQEEREFLDKLTERFHSQTQSYLSLYLDKDFPLKYGCPEPHFLPVVQFLCGLSNSEVSRSLQEMYNLSVPSFVQPQLREWILDMSKSGVYSYLPFILHCLYELHEKEFVQKAMEAWLELDMSWDPLSRTDCWALLYCLDCCPHFRSLKLNFAASELKMLQDVLCRTPKLGLTVQNVSDTDVTVLLSALGEGKQLGELKLNSSCLSDQSVQQVLKALHKQKKVGGLQISVKSITADTALILTDFLQSCSKAEWEEISGSLSTSDVESLCSSLRLFSFEGKLVVNVVRLCLSIQNQPSLSEIILNCPRSEASNIDIKSFTESFHNINCIAEESVDFDRNLHALLTLLTSMSGLSALNLSVPFLTETWASRVLFLVESSPKLTVINFHAGSWCSDGVKWLPGLLLEEGIKLLKESAKRPECIVNIRGFRCSKSSERCSRHTEHIDQLSCNQRVTIQFCGDQCTEDIKLKLVLPDEN</sequence>
<keyword evidence="1" id="KW-1185">Reference proteome</keyword>
<accession>A0AC58HUA8</accession>